<evidence type="ECO:0000313" key="2">
    <source>
        <dbReference type="Proteomes" id="UP000663903"/>
    </source>
</evidence>
<proteinExistence type="predicted"/>
<dbReference type="AlphaFoldDB" id="A0A975CIH6"/>
<accession>A0A975CIH6</accession>
<dbReference type="RefSeq" id="WP_208010330.1">
    <property type="nucleotide sequence ID" value="NZ_CP071796.1"/>
</dbReference>
<dbReference type="Proteomes" id="UP000663903">
    <property type="component" value="Chromosome"/>
</dbReference>
<dbReference type="EMBL" id="CP071796">
    <property type="protein sequence ID" value="QTD46431.1"/>
    <property type="molecule type" value="Genomic_DNA"/>
</dbReference>
<sequence>MSERATPQERFADAYVELLPLAALMGHSAERDPRWPLGDKARLVSDAQLGCMRRVLSPVEVRTAQRQVARDYAQAHADTLAADLDVLEGGAARLIGQAMREGAGLPAEGERRAHATAEETRALAAFARDARYASLRDATGLTALAEGVSASAERRGQEIVNTLTVNFLTNAFLRCHIPVKLLY</sequence>
<keyword evidence="2" id="KW-1185">Reference proteome</keyword>
<name>A0A975CIH6_9BURK</name>
<protein>
    <submittedName>
        <fullName evidence="1">Uncharacterized protein</fullName>
    </submittedName>
</protein>
<dbReference type="KEGG" id="otd:J1M35_05975"/>
<organism evidence="1 2">
    <name type="scientific">Ottowia testudinis</name>
    <dbReference type="NCBI Taxonomy" id="2816950"/>
    <lineage>
        <taxon>Bacteria</taxon>
        <taxon>Pseudomonadati</taxon>
        <taxon>Pseudomonadota</taxon>
        <taxon>Betaproteobacteria</taxon>
        <taxon>Burkholderiales</taxon>
        <taxon>Comamonadaceae</taxon>
        <taxon>Ottowia</taxon>
    </lineage>
</organism>
<reference evidence="1" key="1">
    <citation type="submission" date="2021-03" db="EMBL/GenBank/DDBJ databases">
        <title>Ottowia sp. 27C isolated from the cloaca of a Giant Asian pond turtle (Heosemys grandis).</title>
        <authorList>
            <person name="Spergser J."/>
            <person name="Busse H.-J."/>
        </authorList>
    </citation>
    <scope>NUCLEOTIDE SEQUENCE</scope>
    <source>
        <strain evidence="1">27C</strain>
    </source>
</reference>
<evidence type="ECO:0000313" key="1">
    <source>
        <dbReference type="EMBL" id="QTD46431.1"/>
    </source>
</evidence>
<gene>
    <name evidence="1" type="ORF">J1M35_05975</name>
</gene>